<gene>
    <name evidence="1" type="ORF">PUN28_006017</name>
</gene>
<reference evidence="1 2" key="1">
    <citation type="submission" date="2023-03" db="EMBL/GenBank/DDBJ databases">
        <title>High recombination rates correlate with genetic variation in Cardiocondyla obscurior ants.</title>
        <authorList>
            <person name="Errbii M."/>
        </authorList>
    </citation>
    <scope>NUCLEOTIDE SEQUENCE [LARGE SCALE GENOMIC DNA]</scope>
    <source>
        <strain evidence="1">Alpha-2009</strain>
        <tissue evidence="1">Whole body</tissue>
    </source>
</reference>
<evidence type="ECO:0000313" key="1">
    <source>
        <dbReference type="EMBL" id="KAL0123884.1"/>
    </source>
</evidence>
<organism evidence="1 2">
    <name type="scientific">Cardiocondyla obscurior</name>
    <dbReference type="NCBI Taxonomy" id="286306"/>
    <lineage>
        <taxon>Eukaryota</taxon>
        <taxon>Metazoa</taxon>
        <taxon>Ecdysozoa</taxon>
        <taxon>Arthropoda</taxon>
        <taxon>Hexapoda</taxon>
        <taxon>Insecta</taxon>
        <taxon>Pterygota</taxon>
        <taxon>Neoptera</taxon>
        <taxon>Endopterygota</taxon>
        <taxon>Hymenoptera</taxon>
        <taxon>Apocrita</taxon>
        <taxon>Aculeata</taxon>
        <taxon>Formicoidea</taxon>
        <taxon>Formicidae</taxon>
        <taxon>Myrmicinae</taxon>
        <taxon>Cardiocondyla</taxon>
    </lineage>
</organism>
<protein>
    <recommendedName>
        <fullName evidence="3">Transmembrane protein</fullName>
    </recommendedName>
</protein>
<accession>A0AAW2GAC9</accession>
<dbReference type="AlphaFoldDB" id="A0AAW2GAC9"/>
<comment type="caution">
    <text evidence="1">The sequence shown here is derived from an EMBL/GenBank/DDBJ whole genome shotgun (WGS) entry which is preliminary data.</text>
</comment>
<evidence type="ECO:0000313" key="2">
    <source>
        <dbReference type="Proteomes" id="UP001430953"/>
    </source>
</evidence>
<name>A0AAW2GAC9_9HYME</name>
<keyword evidence="2" id="KW-1185">Reference proteome</keyword>
<sequence>MPECVALTNLTVSENKNDQYMRQQTRNKRETAQGPMATCYHSPPPLALALFLSLSLSLSVFPPIPPAFPSHPRFSRFVSLPILLSVLCILLPHDKYQVNIRQSFSSFSRSRPIVSSSLHFVFFIRARDKARYVTTIFY</sequence>
<dbReference type="EMBL" id="JADYXP020000005">
    <property type="protein sequence ID" value="KAL0123884.1"/>
    <property type="molecule type" value="Genomic_DNA"/>
</dbReference>
<dbReference type="Proteomes" id="UP001430953">
    <property type="component" value="Unassembled WGS sequence"/>
</dbReference>
<proteinExistence type="predicted"/>
<evidence type="ECO:0008006" key="3">
    <source>
        <dbReference type="Google" id="ProtNLM"/>
    </source>
</evidence>